<evidence type="ECO:0000313" key="6">
    <source>
        <dbReference type="Proteomes" id="UP000001861"/>
    </source>
</evidence>
<comment type="caution">
    <text evidence="5">The sequence shown here is derived from an EMBL/GenBank/DDBJ whole genome shotgun (WGS) entry which is preliminary data.</text>
</comment>
<dbReference type="VEuPathDB" id="FungiDB:CC1G_06415"/>
<comment type="similarity">
    <text evidence="3">Belongs to the WD repeat ASA1 family.</text>
</comment>
<dbReference type="InterPro" id="IPR036322">
    <property type="entry name" value="WD40_repeat_dom_sf"/>
</dbReference>
<dbReference type="STRING" id="240176.A8NTY0"/>
<dbReference type="FunCoup" id="A8NTY0">
    <property type="interactions" value="171"/>
</dbReference>
<proteinExistence type="inferred from homology"/>
<dbReference type="EMBL" id="AACS02000004">
    <property type="protein sequence ID" value="EAU85514.2"/>
    <property type="molecule type" value="Genomic_DNA"/>
</dbReference>
<dbReference type="PANTHER" id="PTHR19854:SF1">
    <property type="entry name" value="GUANINE NUCLEOTIDE-BINDING PROTEIN SUBUNIT BETA-LIKE PROTEIN 1"/>
    <property type="match status" value="1"/>
</dbReference>
<evidence type="ECO:0000313" key="5">
    <source>
        <dbReference type="EMBL" id="EAU85514.2"/>
    </source>
</evidence>
<reference evidence="5 6" key="1">
    <citation type="journal article" date="2010" name="Proc. Natl. Acad. Sci. U.S.A.">
        <title>Insights into evolution of multicellular fungi from the assembled chromosomes of the mushroom Coprinopsis cinerea (Coprinus cinereus).</title>
        <authorList>
            <person name="Stajich J.E."/>
            <person name="Wilke S.K."/>
            <person name="Ahren D."/>
            <person name="Au C.H."/>
            <person name="Birren B.W."/>
            <person name="Borodovsky M."/>
            <person name="Burns C."/>
            <person name="Canback B."/>
            <person name="Casselton L.A."/>
            <person name="Cheng C.K."/>
            <person name="Deng J."/>
            <person name="Dietrich F.S."/>
            <person name="Fargo D.C."/>
            <person name="Farman M.L."/>
            <person name="Gathman A.C."/>
            <person name="Goldberg J."/>
            <person name="Guigo R."/>
            <person name="Hoegger P.J."/>
            <person name="Hooker J.B."/>
            <person name="Huggins A."/>
            <person name="James T.Y."/>
            <person name="Kamada T."/>
            <person name="Kilaru S."/>
            <person name="Kodira C."/>
            <person name="Kues U."/>
            <person name="Kupfer D."/>
            <person name="Kwan H.S."/>
            <person name="Lomsadze A."/>
            <person name="Li W."/>
            <person name="Lilly W.W."/>
            <person name="Ma L.J."/>
            <person name="Mackey A.J."/>
            <person name="Manning G."/>
            <person name="Martin F."/>
            <person name="Muraguchi H."/>
            <person name="Natvig D.O."/>
            <person name="Palmerini H."/>
            <person name="Ramesh M.A."/>
            <person name="Rehmeyer C.J."/>
            <person name="Roe B.A."/>
            <person name="Shenoy N."/>
            <person name="Stanke M."/>
            <person name="Ter-Hovhannisyan V."/>
            <person name="Tunlid A."/>
            <person name="Velagapudi R."/>
            <person name="Vision T.J."/>
            <person name="Zeng Q."/>
            <person name="Zolan M.E."/>
            <person name="Pukkila P.J."/>
        </authorList>
    </citation>
    <scope>NUCLEOTIDE SEQUENCE [LARGE SCALE GENOMIC DNA]</scope>
    <source>
        <strain evidence="6">Okayama-7 / 130 / ATCC MYA-4618 / FGSC 9003</strain>
    </source>
</reference>
<sequence length="277" mass="30184">MLAPSLAYSMDVNALNYCRFALLPLPRDVASESAPDALIALPNLIDSSTVIWLYFVTSSYHAAIGQEGNKPVFSAKPTTGRGRAGIIMSIHLYLAASSEISSSPPTSDLRLLCQTTSIEGQGWETIWTTKSHVETIMSMAVSKNNAFALTTSADHLVNRYELSENGNPECSVHRIKNAGNSCIAVRDDGKVCAVGGWDGNIRLFSTKSFKPLGTLKYHRTGCQALVFARSIPLFDGVNDEGDEDFDETDKANRARWLVAGGKDNRLSVWTLMDFSNP</sequence>
<dbReference type="InterPro" id="IPR015943">
    <property type="entry name" value="WD40/YVTN_repeat-like_dom_sf"/>
</dbReference>
<dbReference type="PANTHER" id="PTHR19854">
    <property type="entry name" value="TRANSDUCIN BETA-LIKE 3"/>
    <property type="match status" value="1"/>
</dbReference>
<dbReference type="RefSeq" id="XP_001836330.2">
    <property type="nucleotide sequence ID" value="XM_001836278.2"/>
</dbReference>
<dbReference type="SMART" id="SM00320">
    <property type="entry name" value="WD40"/>
    <property type="match status" value="3"/>
</dbReference>
<dbReference type="eggNOG" id="KOG0322">
    <property type="taxonomic scope" value="Eukaryota"/>
</dbReference>
<name>A8NTY0_COPC7</name>
<dbReference type="SUPFAM" id="SSF50978">
    <property type="entry name" value="WD40 repeat-like"/>
    <property type="match status" value="1"/>
</dbReference>
<organism evidence="5 6">
    <name type="scientific">Coprinopsis cinerea (strain Okayama-7 / 130 / ATCC MYA-4618 / FGSC 9003)</name>
    <name type="common">Inky cap fungus</name>
    <name type="synonym">Hormographiella aspergillata</name>
    <dbReference type="NCBI Taxonomy" id="240176"/>
    <lineage>
        <taxon>Eukaryota</taxon>
        <taxon>Fungi</taxon>
        <taxon>Dikarya</taxon>
        <taxon>Basidiomycota</taxon>
        <taxon>Agaricomycotina</taxon>
        <taxon>Agaricomycetes</taxon>
        <taxon>Agaricomycetidae</taxon>
        <taxon>Agaricales</taxon>
        <taxon>Agaricineae</taxon>
        <taxon>Psathyrellaceae</taxon>
        <taxon>Coprinopsis</taxon>
    </lineage>
</organism>
<accession>A8NTY0</accession>
<evidence type="ECO:0000256" key="3">
    <source>
        <dbReference type="ARBA" id="ARBA00037931"/>
    </source>
</evidence>
<dbReference type="OrthoDB" id="7668193at2759"/>
<dbReference type="OMA" id="RLEVWAC"/>
<evidence type="ECO:0000256" key="2">
    <source>
        <dbReference type="ARBA" id="ARBA00022737"/>
    </source>
</evidence>
<dbReference type="KEGG" id="cci:CC1G_06415"/>
<dbReference type="Pfam" id="PF00400">
    <property type="entry name" value="WD40"/>
    <property type="match status" value="2"/>
</dbReference>
<dbReference type="HOGENOM" id="CLU_041940_0_0_1"/>
<keyword evidence="2" id="KW-0677">Repeat</keyword>
<keyword evidence="1" id="KW-0853">WD repeat</keyword>
<dbReference type="GeneID" id="6012873"/>
<dbReference type="InterPro" id="IPR001680">
    <property type="entry name" value="WD40_rpt"/>
</dbReference>
<evidence type="ECO:0000256" key="1">
    <source>
        <dbReference type="ARBA" id="ARBA00022574"/>
    </source>
</evidence>
<dbReference type="Gene3D" id="2.130.10.10">
    <property type="entry name" value="YVTN repeat-like/Quinoprotein amine dehydrogenase"/>
    <property type="match status" value="1"/>
</dbReference>
<gene>
    <name evidence="5" type="ORF">CC1G_06415</name>
</gene>
<dbReference type="InParanoid" id="A8NTY0"/>
<protein>
    <recommendedName>
        <fullName evidence="4">ASTRA-associated protein 1</fullName>
    </recommendedName>
</protein>
<dbReference type="AlphaFoldDB" id="A8NTY0"/>
<evidence type="ECO:0000256" key="4">
    <source>
        <dbReference type="ARBA" id="ARBA00040563"/>
    </source>
</evidence>
<keyword evidence="6" id="KW-1185">Reference proteome</keyword>
<dbReference type="Proteomes" id="UP000001861">
    <property type="component" value="Unassembled WGS sequence"/>
</dbReference>